<comment type="caution">
    <text evidence="3">The sequence shown here is derived from an EMBL/GenBank/DDBJ whole genome shotgun (WGS) entry which is preliminary data.</text>
</comment>
<dbReference type="GO" id="GO:0003677">
    <property type="term" value="F:DNA binding"/>
    <property type="evidence" value="ECO:0007669"/>
    <property type="project" value="InterPro"/>
</dbReference>
<feature type="transmembrane region" description="Helical" evidence="1">
    <location>
        <begin position="111"/>
        <end position="132"/>
    </location>
</feature>
<name>A0A2A5ATJ6_9GAMM</name>
<feature type="domain" description="HTH cro/C1-type" evidence="2">
    <location>
        <begin position="10"/>
        <end position="63"/>
    </location>
</feature>
<keyword evidence="1" id="KW-0812">Transmembrane</keyword>
<dbReference type="InterPro" id="IPR010982">
    <property type="entry name" value="Lambda_DNA-bd_dom_sf"/>
</dbReference>
<dbReference type="Gene3D" id="1.10.260.40">
    <property type="entry name" value="lambda repressor-like DNA-binding domains"/>
    <property type="match status" value="1"/>
</dbReference>
<dbReference type="SMART" id="SM00530">
    <property type="entry name" value="HTH_XRE"/>
    <property type="match status" value="1"/>
</dbReference>
<reference evidence="4" key="1">
    <citation type="submission" date="2017-08" db="EMBL/GenBank/DDBJ databases">
        <title>A dynamic microbial community with high functional redundancy inhabits the cold, oxic subseafloor aquifer.</title>
        <authorList>
            <person name="Tully B.J."/>
            <person name="Wheat C.G."/>
            <person name="Glazer B.T."/>
            <person name="Huber J.A."/>
        </authorList>
    </citation>
    <scope>NUCLEOTIDE SEQUENCE [LARGE SCALE GENOMIC DNA]</scope>
</reference>
<dbReference type="PROSITE" id="PS50943">
    <property type="entry name" value="HTH_CROC1"/>
    <property type="match status" value="1"/>
</dbReference>
<dbReference type="CDD" id="cd00093">
    <property type="entry name" value="HTH_XRE"/>
    <property type="match status" value="1"/>
</dbReference>
<gene>
    <name evidence="3" type="ORF">COA96_13780</name>
</gene>
<organism evidence="3 4">
    <name type="scientific">SAR86 cluster bacterium</name>
    <dbReference type="NCBI Taxonomy" id="2030880"/>
    <lineage>
        <taxon>Bacteria</taxon>
        <taxon>Pseudomonadati</taxon>
        <taxon>Pseudomonadota</taxon>
        <taxon>Gammaproteobacteria</taxon>
        <taxon>SAR86 cluster</taxon>
    </lineage>
</organism>
<keyword evidence="1" id="KW-1133">Transmembrane helix</keyword>
<dbReference type="InterPro" id="IPR001387">
    <property type="entry name" value="Cro/C1-type_HTH"/>
</dbReference>
<dbReference type="Pfam" id="PF01381">
    <property type="entry name" value="HTH_3"/>
    <property type="match status" value="1"/>
</dbReference>
<dbReference type="SUPFAM" id="SSF47413">
    <property type="entry name" value="lambda repressor-like DNA-binding domains"/>
    <property type="match status" value="1"/>
</dbReference>
<evidence type="ECO:0000259" key="2">
    <source>
        <dbReference type="PROSITE" id="PS50943"/>
    </source>
</evidence>
<evidence type="ECO:0000313" key="4">
    <source>
        <dbReference type="Proteomes" id="UP000218327"/>
    </source>
</evidence>
<evidence type="ECO:0000256" key="1">
    <source>
        <dbReference type="SAM" id="Phobius"/>
    </source>
</evidence>
<dbReference type="EMBL" id="NVVJ01000054">
    <property type="protein sequence ID" value="PCJ22654.1"/>
    <property type="molecule type" value="Genomic_DNA"/>
</dbReference>
<feature type="transmembrane region" description="Helical" evidence="1">
    <location>
        <begin position="163"/>
        <end position="190"/>
    </location>
</feature>
<feature type="transmembrane region" description="Helical" evidence="1">
    <location>
        <begin position="79"/>
        <end position="99"/>
    </location>
</feature>
<accession>A0A2A5ATJ6</accession>
<feature type="transmembrane region" description="Helical" evidence="1">
    <location>
        <begin position="139"/>
        <end position="157"/>
    </location>
</feature>
<proteinExistence type="predicted"/>
<dbReference type="Proteomes" id="UP000218327">
    <property type="component" value="Unassembled WGS sequence"/>
</dbReference>
<dbReference type="AlphaFoldDB" id="A0A2A5ATJ6"/>
<sequence>MEMKINYELVKELREKKLWTQEKLAEKACVHPRTIQRIEKDGIASMHTVALISQALGVESTSLEFSVIRNRVIPSGSSLVNVFTVIVLAILALAIVGSIQEFFLFPAQLMGFRWLFISITAFAVGLGIVLLAPVLGIRASIIAATLLVLLPILDLSANGSLSLIISYVMNVLFAEIVPLFVGVVVAKLLYQRNFFSSTRV</sequence>
<protein>
    <recommendedName>
        <fullName evidence="2">HTH cro/C1-type domain-containing protein</fullName>
    </recommendedName>
</protein>
<keyword evidence="1" id="KW-0472">Membrane</keyword>
<evidence type="ECO:0000313" key="3">
    <source>
        <dbReference type="EMBL" id="PCJ22654.1"/>
    </source>
</evidence>